<evidence type="ECO:0000256" key="7">
    <source>
        <dbReference type="SAM" id="Phobius"/>
    </source>
</evidence>
<evidence type="ECO:0000256" key="2">
    <source>
        <dbReference type="ARBA" id="ARBA00022475"/>
    </source>
</evidence>
<dbReference type="EMBL" id="BARU01001962">
    <property type="protein sequence ID" value="GAH22654.1"/>
    <property type="molecule type" value="Genomic_DNA"/>
</dbReference>
<dbReference type="GO" id="GO:0044038">
    <property type="term" value="P:cell wall macromolecule biosynthetic process"/>
    <property type="evidence" value="ECO:0007669"/>
    <property type="project" value="TreeGrafter"/>
</dbReference>
<feature type="non-terminal residue" evidence="8">
    <location>
        <position position="1"/>
    </location>
</feature>
<keyword evidence="6 7" id="KW-0472">Membrane</keyword>
<evidence type="ECO:0000313" key="8">
    <source>
        <dbReference type="EMBL" id="GAH22654.1"/>
    </source>
</evidence>
<name>X1EZT7_9ZZZZ</name>
<dbReference type="PANTHER" id="PTHR22926:SF3">
    <property type="entry name" value="UNDECAPRENYL-PHOSPHATE ALPHA-N-ACETYLGLUCOSAMINYL 1-PHOSPHATE TRANSFERASE"/>
    <property type="match status" value="1"/>
</dbReference>
<evidence type="ECO:0008006" key="9">
    <source>
        <dbReference type="Google" id="ProtNLM"/>
    </source>
</evidence>
<dbReference type="GO" id="GO:0016780">
    <property type="term" value="F:phosphotransferase activity, for other substituted phosphate groups"/>
    <property type="evidence" value="ECO:0007669"/>
    <property type="project" value="InterPro"/>
</dbReference>
<sequence length="263" mass="29631">HPSKIFLGDSGSLLLGFLLAILSIEGPHKGATIVAILAPVLALGFPIMDTLLSMIRRFLKPIHPVNYQNENGKLKNLLSKGFSIFEADKDHIHHRLLKFGFSPRKAVIVLYGICAILCALAFVTVAWKNLNITLFLGAIAIASFIGIKSLKYREFKIFENGLLLPLFDIPLINKRIFKGFIDLLFISLSYYFSFLLIVGRFDIQAKTLFIKTLPMVLAIKIIIFYLSGLYKGLWKLYLRNPRKIVKLKAMNIGIPPRRGIGFL</sequence>
<dbReference type="InterPro" id="IPR000715">
    <property type="entry name" value="Glycosyl_transferase_4"/>
</dbReference>
<organism evidence="8">
    <name type="scientific">marine sediment metagenome</name>
    <dbReference type="NCBI Taxonomy" id="412755"/>
    <lineage>
        <taxon>unclassified sequences</taxon>
        <taxon>metagenomes</taxon>
        <taxon>ecological metagenomes</taxon>
    </lineage>
</organism>
<evidence type="ECO:0000256" key="4">
    <source>
        <dbReference type="ARBA" id="ARBA00022692"/>
    </source>
</evidence>
<gene>
    <name evidence="8" type="ORF">S03H2_04839</name>
</gene>
<feature type="transmembrane region" description="Helical" evidence="7">
    <location>
        <begin position="213"/>
        <end position="233"/>
    </location>
</feature>
<proteinExistence type="predicted"/>
<evidence type="ECO:0000256" key="6">
    <source>
        <dbReference type="ARBA" id="ARBA00023136"/>
    </source>
</evidence>
<feature type="transmembrane region" description="Helical" evidence="7">
    <location>
        <begin position="30"/>
        <end position="52"/>
    </location>
</feature>
<keyword evidence="2" id="KW-1003">Cell membrane</keyword>
<protein>
    <recommendedName>
        <fullName evidence="9">Undecaprenyl/decaprenyl-phosphate alpha-N-acetylglucosaminyl 1-phosphate transferase</fullName>
    </recommendedName>
</protein>
<keyword evidence="3" id="KW-0808">Transferase</keyword>
<reference evidence="8" key="1">
    <citation type="journal article" date="2014" name="Front. Microbiol.">
        <title>High frequency of phylogenetically diverse reductive dehalogenase-homologous genes in deep subseafloor sedimentary metagenomes.</title>
        <authorList>
            <person name="Kawai M."/>
            <person name="Futagami T."/>
            <person name="Toyoda A."/>
            <person name="Takaki Y."/>
            <person name="Nishi S."/>
            <person name="Hori S."/>
            <person name="Arai W."/>
            <person name="Tsubouchi T."/>
            <person name="Morono Y."/>
            <person name="Uchiyama I."/>
            <person name="Ito T."/>
            <person name="Fujiyama A."/>
            <person name="Inagaki F."/>
            <person name="Takami H."/>
        </authorList>
    </citation>
    <scope>NUCLEOTIDE SEQUENCE</scope>
    <source>
        <strain evidence="8">Expedition CK06-06</strain>
    </source>
</reference>
<feature type="transmembrane region" description="Helical" evidence="7">
    <location>
        <begin position="180"/>
        <end position="201"/>
    </location>
</feature>
<accession>X1EZT7</accession>
<dbReference type="GO" id="GO:0005886">
    <property type="term" value="C:plasma membrane"/>
    <property type="evidence" value="ECO:0007669"/>
    <property type="project" value="UniProtKB-SubCell"/>
</dbReference>
<dbReference type="GO" id="GO:0009103">
    <property type="term" value="P:lipopolysaccharide biosynthetic process"/>
    <property type="evidence" value="ECO:0007669"/>
    <property type="project" value="TreeGrafter"/>
</dbReference>
<comment type="caution">
    <text evidence="8">The sequence shown here is derived from an EMBL/GenBank/DDBJ whole genome shotgun (WGS) entry which is preliminary data.</text>
</comment>
<evidence type="ECO:0000256" key="3">
    <source>
        <dbReference type="ARBA" id="ARBA00022679"/>
    </source>
</evidence>
<dbReference type="GO" id="GO:0071555">
    <property type="term" value="P:cell wall organization"/>
    <property type="evidence" value="ECO:0007669"/>
    <property type="project" value="TreeGrafter"/>
</dbReference>
<dbReference type="AlphaFoldDB" id="X1EZT7"/>
<feature type="transmembrane region" description="Helical" evidence="7">
    <location>
        <begin position="132"/>
        <end position="150"/>
    </location>
</feature>
<evidence type="ECO:0000256" key="1">
    <source>
        <dbReference type="ARBA" id="ARBA00004651"/>
    </source>
</evidence>
<keyword evidence="5 7" id="KW-1133">Transmembrane helix</keyword>
<feature type="transmembrane region" description="Helical" evidence="7">
    <location>
        <begin position="5"/>
        <end position="24"/>
    </location>
</feature>
<evidence type="ECO:0000256" key="5">
    <source>
        <dbReference type="ARBA" id="ARBA00022989"/>
    </source>
</evidence>
<dbReference type="PANTHER" id="PTHR22926">
    <property type="entry name" value="PHOSPHO-N-ACETYLMURAMOYL-PENTAPEPTIDE-TRANSFERASE"/>
    <property type="match status" value="1"/>
</dbReference>
<feature type="transmembrane region" description="Helical" evidence="7">
    <location>
        <begin position="106"/>
        <end position="126"/>
    </location>
</feature>
<comment type="subcellular location">
    <subcellularLocation>
        <location evidence="1">Cell membrane</location>
        <topology evidence="1">Multi-pass membrane protein</topology>
    </subcellularLocation>
</comment>
<keyword evidence="4 7" id="KW-0812">Transmembrane</keyword>